<dbReference type="EMBL" id="AE017126">
    <property type="protein sequence ID" value="AAP99755.1"/>
    <property type="molecule type" value="Genomic_DNA"/>
</dbReference>
<dbReference type="HOGENOM" id="CLU_209819_0_0_3"/>
<evidence type="ECO:0000313" key="1">
    <source>
        <dbReference type="EMBL" id="AAP99755.1"/>
    </source>
</evidence>
<evidence type="ECO:0000313" key="2">
    <source>
        <dbReference type="Proteomes" id="UP000001420"/>
    </source>
</evidence>
<organism evidence="1 2">
    <name type="scientific">Prochlorococcus marinus (strain SARG / CCMP1375 / SS120)</name>
    <dbReference type="NCBI Taxonomy" id="167539"/>
    <lineage>
        <taxon>Bacteria</taxon>
        <taxon>Bacillati</taxon>
        <taxon>Cyanobacteriota</taxon>
        <taxon>Cyanophyceae</taxon>
        <taxon>Synechococcales</taxon>
        <taxon>Prochlorococcaceae</taxon>
        <taxon>Prochlorococcus</taxon>
    </lineage>
</organism>
<dbReference type="KEGG" id="pma:Pro_0711"/>
<sequence>MMAAFARTRTRSLLSKLWPLSIQVIQSRKVDMPQLKGLLDSQFQKKQQFLKAIKNGGIWFS</sequence>
<keyword evidence="2" id="KW-1185">Reference proteome</keyword>
<dbReference type="SMR" id="Q7VCM9"/>
<dbReference type="RefSeq" id="WP_011124863.1">
    <property type="nucleotide sequence ID" value="NC_005042.1"/>
</dbReference>
<proteinExistence type="predicted"/>
<dbReference type="AlphaFoldDB" id="Q7VCM9"/>
<dbReference type="eggNOG" id="ENOG5031WP9">
    <property type="taxonomic scope" value="Bacteria"/>
</dbReference>
<dbReference type="OrthoDB" id="542243at2"/>
<accession>Q7VCM9</accession>
<reference evidence="1 2" key="1">
    <citation type="journal article" date="2003" name="Proc. Natl. Acad. Sci. U.S.A.">
        <title>Genome sequence of the cyanobacterium Prochlorococcus marinus SS120, a nearly minimal oxyphototrophic genome.</title>
        <authorList>
            <person name="Dufresne A."/>
            <person name="Salanoubat M."/>
            <person name="Partensky F."/>
            <person name="Artiguenave F."/>
            <person name="Axmann I.M."/>
            <person name="Barbe V."/>
            <person name="Duprat S."/>
            <person name="Galperin M.Y."/>
            <person name="Koonin E.V."/>
            <person name="Le Gall F."/>
            <person name="Makarova K.S."/>
            <person name="Ostrowski M."/>
            <person name="Oztas S."/>
            <person name="Robert C."/>
            <person name="Rogozin I.B."/>
            <person name="Scanlan D.J."/>
            <person name="Tandeau de Marsac N."/>
            <person name="Weissenbach J."/>
            <person name="Wincker P."/>
            <person name="Wolf Y.I."/>
            <person name="Hess W.R."/>
        </authorList>
    </citation>
    <scope>NUCLEOTIDE SEQUENCE [LARGE SCALE GENOMIC DNA]</scope>
    <source>
        <strain evidence="2">SARG / CCMP1375 / SS120</strain>
    </source>
</reference>
<dbReference type="Proteomes" id="UP000001420">
    <property type="component" value="Chromosome"/>
</dbReference>
<gene>
    <name evidence="1" type="ordered locus">Pro_0711</name>
</gene>
<dbReference type="EnsemblBacteria" id="AAP99755">
    <property type="protein sequence ID" value="AAP99755"/>
    <property type="gene ID" value="Pro_0711"/>
</dbReference>
<name>Q7VCM9_PROMA</name>
<dbReference type="PATRIC" id="fig|167539.5.peg.751"/>
<protein>
    <submittedName>
        <fullName evidence="1">Uncharacterized protein</fullName>
    </submittedName>
</protein>